<proteinExistence type="predicted"/>
<evidence type="ECO:0000313" key="4">
    <source>
        <dbReference type="Proteomes" id="UP001596303"/>
    </source>
</evidence>
<sequence length="221" mass="24202">MKRQRGRGRKPSNPGNRSYESNGPDVKIRGNANQIYDKYLQYARDAQTAGDRIAAEAFYQHAEHYFRIMAMYQPKDRPPQNQDDSQESRNESDNDDDDDSRDNDEETSSRNHEKSKSSSKSSDDVQVDGLQVVDGEGEGPDEIAASSNSKSSAPRRRRSPRRSTKSENSDNGSSDGEAASKEEPADDAGLKAVLARSAAPADDAGDQKKEGSKEAVESAEG</sequence>
<feature type="compositionally biased region" description="Basic residues" evidence="1">
    <location>
        <begin position="153"/>
        <end position="163"/>
    </location>
</feature>
<comment type="caution">
    <text evidence="3">The sequence shown here is derived from an EMBL/GenBank/DDBJ whole genome shotgun (WGS) entry which is preliminary data.</text>
</comment>
<evidence type="ECO:0000256" key="1">
    <source>
        <dbReference type="SAM" id="MobiDB-lite"/>
    </source>
</evidence>
<dbReference type="Proteomes" id="UP001596303">
    <property type="component" value="Unassembled WGS sequence"/>
</dbReference>
<gene>
    <name evidence="3" type="ORF">ACFQDM_13035</name>
</gene>
<accession>A0ABW1SCL3</accession>
<feature type="region of interest" description="Disordered" evidence="1">
    <location>
        <begin position="70"/>
        <end position="221"/>
    </location>
</feature>
<dbReference type="InterPro" id="IPR025430">
    <property type="entry name" value="DUF4167"/>
</dbReference>
<feature type="compositionally biased region" description="Basic and acidic residues" evidence="1">
    <location>
        <begin position="107"/>
        <end position="116"/>
    </location>
</feature>
<organism evidence="3 4">
    <name type="scientific">Ponticaulis profundi</name>
    <dbReference type="NCBI Taxonomy" id="2665222"/>
    <lineage>
        <taxon>Bacteria</taxon>
        <taxon>Pseudomonadati</taxon>
        <taxon>Pseudomonadota</taxon>
        <taxon>Alphaproteobacteria</taxon>
        <taxon>Hyphomonadales</taxon>
        <taxon>Hyphomonadaceae</taxon>
        <taxon>Ponticaulis</taxon>
    </lineage>
</organism>
<protein>
    <submittedName>
        <fullName evidence="3">DUF4167 domain-containing protein</fullName>
    </submittedName>
</protein>
<keyword evidence="4" id="KW-1185">Reference proteome</keyword>
<evidence type="ECO:0000313" key="3">
    <source>
        <dbReference type="EMBL" id="MFC6199012.1"/>
    </source>
</evidence>
<feature type="region of interest" description="Disordered" evidence="1">
    <location>
        <begin position="1"/>
        <end position="29"/>
    </location>
</feature>
<name>A0ABW1SCL3_9PROT</name>
<evidence type="ECO:0000259" key="2">
    <source>
        <dbReference type="Pfam" id="PF13763"/>
    </source>
</evidence>
<feature type="compositionally biased region" description="Basic and acidic residues" evidence="1">
    <location>
        <begin position="205"/>
        <end position="221"/>
    </location>
</feature>
<feature type="compositionally biased region" description="Acidic residues" evidence="1">
    <location>
        <begin position="93"/>
        <end position="106"/>
    </location>
</feature>
<feature type="domain" description="DUF4167" evidence="2">
    <location>
        <begin position="4"/>
        <end position="73"/>
    </location>
</feature>
<reference evidence="4" key="1">
    <citation type="journal article" date="2019" name="Int. J. Syst. Evol. Microbiol.">
        <title>The Global Catalogue of Microorganisms (GCM) 10K type strain sequencing project: providing services to taxonomists for standard genome sequencing and annotation.</title>
        <authorList>
            <consortium name="The Broad Institute Genomics Platform"/>
            <consortium name="The Broad Institute Genome Sequencing Center for Infectious Disease"/>
            <person name="Wu L."/>
            <person name="Ma J."/>
        </authorList>
    </citation>
    <scope>NUCLEOTIDE SEQUENCE [LARGE SCALE GENOMIC DNA]</scope>
    <source>
        <strain evidence="4">CGMCC-1.15741</strain>
    </source>
</reference>
<dbReference type="Pfam" id="PF13763">
    <property type="entry name" value="DUF4167"/>
    <property type="match status" value="1"/>
</dbReference>
<dbReference type="RefSeq" id="WP_377379722.1">
    <property type="nucleotide sequence ID" value="NZ_JBHSSW010000017.1"/>
</dbReference>
<dbReference type="EMBL" id="JBHSSW010000017">
    <property type="protein sequence ID" value="MFC6199012.1"/>
    <property type="molecule type" value="Genomic_DNA"/>
</dbReference>
<feature type="compositionally biased region" description="Basic residues" evidence="1">
    <location>
        <begin position="1"/>
        <end position="10"/>
    </location>
</feature>